<dbReference type="PANTHER" id="PTHR43847:SF1">
    <property type="entry name" value="BLL3993 PROTEIN"/>
    <property type="match status" value="1"/>
</dbReference>
<evidence type="ECO:0000313" key="7">
    <source>
        <dbReference type="Proteomes" id="UP000199301"/>
    </source>
</evidence>
<dbReference type="Gene3D" id="1.20.120.1630">
    <property type="match status" value="1"/>
</dbReference>
<accession>A0A1H0Y9U3</accession>
<keyword evidence="4 5" id="KW-0472">Membrane</keyword>
<dbReference type="Pfam" id="PF04191">
    <property type="entry name" value="PEMT"/>
    <property type="match status" value="1"/>
</dbReference>
<keyword evidence="3 5" id="KW-1133">Transmembrane helix</keyword>
<keyword evidence="6" id="KW-0489">Methyltransferase</keyword>
<evidence type="ECO:0000256" key="2">
    <source>
        <dbReference type="ARBA" id="ARBA00022692"/>
    </source>
</evidence>
<feature type="transmembrane region" description="Helical" evidence="5">
    <location>
        <begin position="109"/>
        <end position="140"/>
    </location>
</feature>
<keyword evidence="2 5" id="KW-0812">Transmembrane</keyword>
<dbReference type="EMBL" id="FNKO01000001">
    <property type="protein sequence ID" value="SDQ11989.1"/>
    <property type="molecule type" value="Genomic_DNA"/>
</dbReference>
<dbReference type="InterPro" id="IPR007318">
    <property type="entry name" value="Phopholipid_MeTrfase"/>
</dbReference>
<dbReference type="AlphaFoldDB" id="A0A1H0Y9U3"/>
<dbReference type="STRING" id="995062.SAMN04489718_0322"/>
<sequence length="170" mass="18010">MNSEMLRRRASADSIIAHVDPSPIRLAGVLGLPTLGFAASVVAAWRRAGAVPLPPTARRAGAITAVAGAGLTAAGMSRFTPKQVAGAELDGLVDSGVYRITRNPQYTGYTLSLAGLAVARGSGVAALLGAGVVACFRYWISLEESYLDDKLGETYRQYRRRTHRWLGPPN</sequence>
<reference evidence="7" key="1">
    <citation type="submission" date="2016-10" db="EMBL/GenBank/DDBJ databases">
        <authorList>
            <person name="Varghese N."/>
            <person name="Submissions S."/>
        </authorList>
    </citation>
    <scope>NUCLEOTIDE SEQUENCE [LARGE SCALE GENOMIC DNA]</scope>
    <source>
        <strain evidence="7">DSM 45459</strain>
    </source>
</reference>
<name>A0A1H0Y9U3_9ACTN</name>
<protein>
    <submittedName>
        <fullName evidence="6">Protein-S-isoprenylcysteine O-methyltransferase Ste14</fullName>
    </submittedName>
</protein>
<evidence type="ECO:0000256" key="3">
    <source>
        <dbReference type="ARBA" id="ARBA00022989"/>
    </source>
</evidence>
<keyword evidence="7" id="KW-1185">Reference proteome</keyword>
<comment type="subcellular location">
    <subcellularLocation>
        <location evidence="1">Endomembrane system</location>
        <topology evidence="1">Multi-pass membrane protein</topology>
    </subcellularLocation>
</comment>
<evidence type="ECO:0000313" key="6">
    <source>
        <dbReference type="EMBL" id="SDQ11989.1"/>
    </source>
</evidence>
<dbReference type="GO" id="GO:0008168">
    <property type="term" value="F:methyltransferase activity"/>
    <property type="evidence" value="ECO:0007669"/>
    <property type="project" value="UniProtKB-KW"/>
</dbReference>
<dbReference type="OrthoDB" id="941586at2"/>
<keyword evidence="6" id="KW-0808">Transferase</keyword>
<dbReference type="PANTHER" id="PTHR43847">
    <property type="entry name" value="BLL3993 PROTEIN"/>
    <property type="match status" value="1"/>
</dbReference>
<proteinExistence type="predicted"/>
<dbReference type="InterPro" id="IPR052527">
    <property type="entry name" value="Metal_cation-efflux_comp"/>
</dbReference>
<dbReference type="GO" id="GO:0032259">
    <property type="term" value="P:methylation"/>
    <property type="evidence" value="ECO:0007669"/>
    <property type="project" value="UniProtKB-KW"/>
</dbReference>
<evidence type="ECO:0000256" key="5">
    <source>
        <dbReference type="SAM" id="Phobius"/>
    </source>
</evidence>
<dbReference type="Proteomes" id="UP000199301">
    <property type="component" value="Unassembled WGS sequence"/>
</dbReference>
<organism evidence="6 7">
    <name type="scientific">Actinopolyspora saharensis</name>
    <dbReference type="NCBI Taxonomy" id="995062"/>
    <lineage>
        <taxon>Bacteria</taxon>
        <taxon>Bacillati</taxon>
        <taxon>Actinomycetota</taxon>
        <taxon>Actinomycetes</taxon>
        <taxon>Actinopolysporales</taxon>
        <taxon>Actinopolysporaceae</taxon>
        <taxon>Actinopolyspora</taxon>
    </lineage>
</organism>
<evidence type="ECO:0000256" key="1">
    <source>
        <dbReference type="ARBA" id="ARBA00004127"/>
    </source>
</evidence>
<dbReference type="GO" id="GO:0012505">
    <property type="term" value="C:endomembrane system"/>
    <property type="evidence" value="ECO:0007669"/>
    <property type="project" value="UniProtKB-SubCell"/>
</dbReference>
<dbReference type="RefSeq" id="WP_139186482.1">
    <property type="nucleotide sequence ID" value="NZ_FNKO01000001.1"/>
</dbReference>
<gene>
    <name evidence="6" type="ORF">SAMN04489718_0322</name>
</gene>
<evidence type="ECO:0000256" key="4">
    <source>
        <dbReference type="ARBA" id="ARBA00023136"/>
    </source>
</evidence>